<dbReference type="Gramene" id="RZC46282">
    <property type="protein sequence ID" value="RZC46282"/>
    <property type="gene ID" value="C5167_039222"/>
</dbReference>
<proteinExistence type="predicted"/>
<keyword evidence="2" id="KW-1185">Reference proteome</keyword>
<protein>
    <submittedName>
        <fullName evidence="1">Uncharacterized protein</fullName>
    </submittedName>
</protein>
<evidence type="ECO:0000313" key="2">
    <source>
        <dbReference type="Proteomes" id="UP000316621"/>
    </source>
</evidence>
<dbReference type="Proteomes" id="UP000316621">
    <property type="component" value="Chromosome 1"/>
</dbReference>
<organism evidence="1 2">
    <name type="scientific">Papaver somniferum</name>
    <name type="common">Opium poppy</name>
    <dbReference type="NCBI Taxonomy" id="3469"/>
    <lineage>
        <taxon>Eukaryota</taxon>
        <taxon>Viridiplantae</taxon>
        <taxon>Streptophyta</taxon>
        <taxon>Embryophyta</taxon>
        <taxon>Tracheophyta</taxon>
        <taxon>Spermatophyta</taxon>
        <taxon>Magnoliopsida</taxon>
        <taxon>Ranunculales</taxon>
        <taxon>Papaveraceae</taxon>
        <taxon>Papaveroideae</taxon>
        <taxon>Papaver</taxon>
    </lineage>
</organism>
<dbReference type="AlphaFoldDB" id="A0A4Y7IF03"/>
<reference evidence="1 2" key="1">
    <citation type="journal article" date="2018" name="Science">
        <title>The opium poppy genome and morphinan production.</title>
        <authorList>
            <person name="Guo L."/>
            <person name="Winzer T."/>
            <person name="Yang X."/>
            <person name="Li Y."/>
            <person name="Ning Z."/>
            <person name="He Z."/>
            <person name="Teodor R."/>
            <person name="Lu Y."/>
            <person name="Bowser T.A."/>
            <person name="Graham I.A."/>
            <person name="Ye K."/>
        </authorList>
    </citation>
    <scope>NUCLEOTIDE SEQUENCE [LARGE SCALE GENOMIC DNA]</scope>
    <source>
        <strain evidence="2">cv. HN1</strain>
        <tissue evidence="1">Leaves</tissue>
    </source>
</reference>
<accession>A0A4Y7IF03</accession>
<gene>
    <name evidence="1" type="ORF">C5167_039222</name>
</gene>
<name>A0A4Y7IF03_PAPSO</name>
<evidence type="ECO:0000313" key="1">
    <source>
        <dbReference type="EMBL" id="RZC46282.1"/>
    </source>
</evidence>
<sequence>MFCTCNTGWSFHRDLDENGKVNNEVEKLNEVIIEAEQGDIDDDMPLFIILDVVQNLYRVANKAGIQLEMEAGGNCLFLNTFLISTLARVVLNDIDNSHQIRYILQRVYQTI</sequence>
<dbReference type="EMBL" id="CM010715">
    <property type="protein sequence ID" value="RZC46282.1"/>
    <property type="molecule type" value="Genomic_DNA"/>
</dbReference>